<sequence length="373" mass="42140">MNKILTTIYFKLLVIGCCVLLVFACQDDEFVPEAPVFSKITSLYALDSVIVSGEMGDWIAIQGQNISEAKEIHFNDVAVAIEEIYYEDDILYLQVPIAMPTEIDNKVKLTTEGGSFDFNFTVNIPDIKLTGMFNEYTAPGDTMKIYGEFFDLYEVDTLNTVVIFEGKEQPVIQVGSNFITVAVPEDVTENIKIELVNKKYNASAVCPGYYRDRQALVTNFDDVRYTGTSGVDYVGLWENPEPVDGNYSLLTVGSEGSGWSYLIGTGFAYTDDMKDHPEKYEVKFELNMILPIMNTHFYLYNYWNHAPAQITPADLVVQSLGVWQTVRFPLERLIPIGFEGNKDYIGSFNIRIESPAGEPLKMGWDNFRISLKE</sequence>
<protein>
    <recommendedName>
        <fullName evidence="1">Surface glycan-binding protein B xyloglucan binding domain-containing protein</fullName>
    </recommendedName>
</protein>
<evidence type="ECO:0000313" key="3">
    <source>
        <dbReference type="Proteomes" id="UP000198964"/>
    </source>
</evidence>
<dbReference type="STRING" id="655355.SAMN05216283_112111"/>
<dbReference type="PROSITE" id="PS51257">
    <property type="entry name" value="PROKAR_LIPOPROTEIN"/>
    <property type="match status" value="1"/>
</dbReference>
<dbReference type="Pfam" id="PF18329">
    <property type="entry name" value="SGBP_B_XBD"/>
    <property type="match status" value="1"/>
</dbReference>
<evidence type="ECO:0000259" key="1">
    <source>
        <dbReference type="Pfam" id="PF18329"/>
    </source>
</evidence>
<organism evidence="2 3">
    <name type="scientific">Sunxiuqinia elliptica</name>
    <dbReference type="NCBI Taxonomy" id="655355"/>
    <lineage>
        <taxon>Bacteria</taxon>
        <taxon>Pseudomonadati</taxon>
        <taxon>Bacteroidota</taxon>
        <taxon>Bacteroidia</taxon>
        <taxon>Marinilabiliales</taxon>
        <taxon>Prolixibacteraceae</taxon>
        <taxon>Sunxiuqinia</taxon>
    </lineage>
</organism>
<dbReference type="GO" id="GO:0030247">
    <property type="term" value="F:polysaccharide binding"/>
    <property type="evidence" value="ECO:0007669"/>
    <property type="project" value="InterPro"/>
</dbReference>
<dbReference type="AlphaFoldDB" id="A0A1I2KRD0"/>
<gene>
    <name evidence="2" type="ORF">SAMN05216283_112111</name>
</gene>
<dbReference type="Gene3D" id="2.60.40.10">
    <property type="entry name" value="Immunoglobulins"/>
    <property type="match status" value="1"/>
</dbReference>
<evidence type="ECO:0000313" key="2">
    <source>
        <dbReference type="EMBL" id="SFF67757.1"/>
    </source>
</evidence>
<dbReference type="EMBL" id="FONW01000012">
    <property type="protein sequence ID" value="SFF67757.1"/>
    <property type="molecule type" value="Genomic_DNA"/>
</dbReference>
<dbReference type="InterPro" id="IPR013783">
    <property type="entry name" value="Ig-like_fold"/>
</dbReference>
<reference evidence="2 3" key="1">
    <citation type="submission" date="2016-10" db="EMBL/GenBank/DDBJ databases">
        <authorList>
            <person name="de Groot N.N."/>
        </authorList>
    </citation>
    <scope>NUCLEOTIDE SEQUENCE [LARGE SCALE GENOMIC DNA]</scope>
    <source>
        <strain evidence="2 3">CGMCC 1.9156</strain>
    </source>
</reference>
<dbReference type="InterPro" id="IPR040475">
    <property type="entry name" value="SGBP_B_XBD"/>
</dbReference>
<accession>A0A1I2KRD0</accession>
<name>A0A1I2KRD0_9BACT</name>
<feature type="domain" description="Surface glycan-binding protein B xyloglucan binding" evidence="1">
    <location>
        <begin position="210"/>
        <end position="369"/>
    </location>
</feature>
<keyword evidence="3" id="KW-1185">Reference proteome</keyword>
<dbReference type="Proteomes" id="UP000198964">
    <property type="component" value="Unassembled WGS sequence"/>
</dbReference>
<dbReference type="RefSeq" id="WP_139218326.1">
    <property type="nucleotide sequence ID" value="NZ_FONW01000012.1"/>
</dbReference>
<proteinExistence type="predicted"/>